<organism evidence="2 3">
    <name type="scientific">Roseospira visakhapatnamensis</name>
    <dbReference type="NCBI Taxonomy" id="390880"/>
    <lineage>
        <taxon>Bacteria</taxon>
        <taxon>Pseudomonadati</taxon>
        <taxon>Pseudomonadota</taxon>
        <taxon>Alphaproteobacteria</taxon>
        <taxon>Rhodospirillales</taxon>
        <taxon>Rhodospirillaceae</taxon>
        <taxon>Roseospira</taxon>
    </lineage>
</organism>
<comment type="caution">
    <text evidence="2">The sequence shown here is derived from an EMBL/GenBank/DDBJ whole genome shotgun (WGS) entry which is preliminary data.</text>
</comment>
<evidence type="ECO:0000313" key="3">
    <source>
        <dbReference type="Proteomes" id="UP000554286"/>
    </source>
</evidence>
<dbReference type="InterPro" id="IPR003594">
    <property type="entry name" value="HATPase_dom"/>
</dbReference>
<name>A0A7W6W8A6_9PROT</name>
<accession>A0A7W6W8A6</accession>
<gene>
    <name evidence="2" type="ORF">GGD89_000255</name>
</gene>
<keyword evidence="3" id="KW-1185">Reference proteome</keyword>
<dbReference type="CDD" id="cd16936">
    <property type="entry name" value="HATPase_RsbW-like"/>
    <property type="match status" value="1"/>
</dbReference>
<dbReference type="RefSeq" id="WP_184042274.1">
    <property type="nucleotide sequence ID" value="NZ_JACIGK010000001.1"/>
</dbReference>
<protein>
    <submittedName>
        <fullName evidence="2">Anti-sigma regulatory factor (Ser/Thr protein kinase)</fullName>
    </submittedName>
</protein>
<reference evidence="2 3" key="1">
    <citation type="submission" date="2020-08" db="EMBL/GenBank/DDBJ databases">
        <title>Genome sequencing of Purple Non-Sulfur Bacteria from various extreme environments.</title>
        <authorList>
            <person name="Mayer M."/>
        </authorList>
    </citation>
    <scope>NUCLEOTIDE SEQUENCE [LARGE SCALE GENOMIC DNA]</scope>
    <source>
        <strain evidence="2 3">JA131</strain>
    </source>
</reference>
<dbReference type="InterPro" id="IPR036890">
    <property type="entry name" value="HATPase_C_sf"/>
</dbReference>
<evidence type="ECO:0000259" key="1">
    <source>
        <dbReference type="Pfam" id="PF13581"/>
    </source>
</evidence>
<evidence type="ECO:0000313" key="2">
    <source>
        <dbReference type="EMBL" id="MBB4264649.1"/>
    </source>
</evidence>
<dbReference type="Proteomes" id="UP000554286">
    <property type="component" value="Unassembled WGS sequence"/>
</dbReference>
<feature type="domain" description="Histidine kinase/HSP90-like ATPase" evidence="1">
    <location>
        <begin position="112"/>
        <end position="238"/>
    </location>
</feature>
<sequence>MPSSFMDPDPARPDPTDAALADAGLRLVTDGDLRAWGHGLVRRALAPPGRGLVVTEAAATAPTLRGLALTIAAADGVALLLSAGTAWMLDTAESLTDAVVSRWPDLHHRHAILRLAVHEALVNAALHGCFGIPPDLRDRPEGWLAHTAAIEEALADPARSLRPLLVGAAPDATGEEWAVWIADDGPGFDAATADAPGADPPAGGDVKTHALRGRGLRLMRTAADAIAWRDGGRQVCMTLRRAPG</sequence>
<proteinExistence type="predicted"/>
<dbReference type="Gene3D" id="3.30.565.10">
    <property type="entry name" value="Histidine kinase-like ATPase, C-terminal domain"/>
    <property type="match status" value="1"/>
</dbReference>
<dbReference type="Pfam" id="PF13581">
    <property type="entry name" value="HATPase_c_2"/>
    <property type="match status" value="1"/>
</dbReference>
<dbReference type="EMBL" id="JACIGK010000001">
    <property type="protein sequence ID" value="MBB4264649.1"/>
    <property type="molecule type" value="Genomic_DNA"/>
</dbReference>
<dbReference type="AlphaFoldDB" id="A0A7W6W8A6"/>